<dbReference type="RefSeq" id="WP_380852206.1">
    <property type="nucleotide sequence ID" value="NZ_JBHSFP010000062.1"/>
</dbReference>
<reference evidence="2" key="1">
    <citation type="journal article" date="2019" name="Int. J. Syst. Evol. Microbiol.">
        <title>The Global Catalogue of Microorganisms (GCM) 10K type strain sequencing project: providing services to taxonomists for standard genome sequencing and annotation.</title>
        <authorList>
            <consortium name="The Broad Institute Genomics Platform"/>
            <consortium name="The Broad Institute Genome Sequencing Center for Infectious Disease"/>
            <person name="Wu L."/>
            <person name="Ma J."/>
        </authorList>
    </citation>
    <scope>NUCLEOTIDE SEQUENCE [LARGE SCALE GENOMIC DNA]</scope>
    <source>
        <strain evidence="2">CGMCC 4.7132</strain>
    </source>
</reference>
<keyword evidence="2" id="KW-1185">Reference proteome</keyword>
<evidence type="ECO:0008006" key="3">
    <source>
        <dbReference type="Google" id="ProtNLM"/>
    </source>
</evidence>
<gene>
    <name evidence="1" type="ORF">ACFO60_39510</name>
</gene>
<evidence type="ECO:0000313" key="1">
    <source>
        <dbReference type="EMBL" id="MFC4536895.1"/>
    </source>
</evidence>
<sequence>MGGVNFVLAVWHEPKPITKERAKEVFTALGGEAATPAGPHPDTPAAAASHEAVAASVGPHPGVAAFAERLPETVPVSPAFALVIVDLERSDEVASAAFALARRCELVCYDPQRDLVHNLAPTGAYREMQLHTGDGLVITDPDLGLVSDVAATLSPENPFAALVVFGHHFVQVSPEPSGYELEYKDSLRNVLLRTHTADLEVVREAFAEYATGGRAFLDHHDWHRV</sequence>
<organism evidence="1 2">
    <name type="scientific">Sphaerisporangium dianthi</name>
    <dbReference type="NCBI Taxonomy" id="1436120"/>
    <lineage>
        <taxon>Bacteria</taxon>
        <taxon>Bacillati</taxon>
        <taxon>Actinomycetota</taxon>
        <taxon>Actinomycetes</taxon>
        <taxon>Streptosporangiales</taxon>
        <taxon>Streptosporangiaceae</taxon>
        <taxon>Sphaerisporangium</taxon>
    </lineage>
</organism>
<dbReference type="Proteomes" id="UP001596004">
    <property type="component" value="Unassembled WGS sequence"/>
</dbReference>
<protein>
    <recommendedName>
        <fullName evidence="3">Cell division protein ZipA</fullName>
    </recommendedName>
</protein>
<evidence type="ECO:0000313" key="2">
    <source>
        <dbReference type="Proteomes" id="UP001596004"/>
    </source>
</evidence>
<comment type="caution">
    <text evidence="1">The sequence shown here is derived from an EMBL/GenBank/DDBJ whole genome shotgun (WGS) entry which is preliminary data.</text>
</comment>
<proteinExistence type="predicted"/>
<dbReference type="EMBL" id="JBHSFP010000062">
    <property type="protein sequence ID" value="MFC4536895.1"/>
    <property type="molecule type" value="Genomic_DNA"/>
</dbReference>
<name>A0ABV9CW57_9ACTN</name>
<accession>A0ABV9CW57</accession>